<evidence type="ECO:0000313" key="4">
    <source>
        <dbReference type="Proteomes" id="UP000250235"/>
    </source>
</evidence>
<feature type="coiled-coil region" evidence="1">
    <location>
        <begin position="17"/>
        <end position="79"/>
    </location>
</feature>
<organism evidence="3 4">
    <name type="scientific">Dorcoceras hygrometricum</name>
    <dbReference type="NCBI Taxonomy" id="472368"/>
    <lineage>
        <taxon>Eukaryota</taxon>
        <taxon>Viridiplantae</taxon>
        <taxon>Streptophyta</taxon>
        <taxon>Embryophyta</taxon>
        <taxon>Tracheophyta</taxon>
        <taxon>Spermatophyta</taxon>
        <taxon>Magnoliopsida</taxon>
        <taxon>eudicotyledons</taxon>
        <taxon>Gunneridae</taxon>
        <taxon>Pentapetalae</taxon>
        <taxon>asterids</taxon>
        <taxon>lamiids</taxon>
        <taxon>Lamiales</taxon>
        <taxon>Gesneriaceae</taxon>
        <taxon>Didymocarpoideae</taxon>
        <taxon>Trichosporeae</taxon>
        <taxon>Loxocarpinae</taxon>
        <taxon>Dorcoceras</taxon>
    </lineage>
</organism>
<evidence type="ECO:0000313" key="3">
    <source>
        <dbReference type="EMBL" id="KZV40202.1"/>
    </source>
</evidence>
<evidence type="ECO:0000256" key="2">
    <source>
        <dbReference type="SAM" id="MobiDB-lite"/>
    </source>
</evidence>
<keyword evidence="4" id="KW-1185">Reference proteome</keyword>
<name>A0A2Z7BZW7_9LAMI</name>
<accession>A0A2Z7BZW7</accession>
<evidence type="ECO:0000256" key="1">
    <source>
        <dbReference type="SAM" id="Coils"/>
    </source>
</evidence>
<dbReference type="EMBL" id="KV000495">
    <property type="protein sequence ID" value="KZV40202.1"/>
    <property type="molecule type" value="Genomic_DNA"/>
</dbReference>
<gene>
    <name evidence="3" type="ORF">F511_05679</name>
</gene>
<keyword evidence="1" id="KW-0175">Coiled coil</keyword>
<protein>
    <submittedName>
        <fullName evidence="3">Senescence-associated carboxylesterase 101-like</fullName>
    </submittedName>
</protein>
<proteinExistence type="predicted"/>
<feature type="region of interest" description="Disordered" evidence="2">
    <location>
        <begin position="142"/>
        <end position="161"/>
    </location>
</feature>
<reference evidence="3 4" key="1">
    <citation type="journal article" date="2015" name="Proc. Natl. Acad. Sci. U.S.A.">
        <title>The resurrection genome of Boea hygrometrica: A blueprint for survival of dehydration.</title>
        <authorList>
            <person name="Xiao L."/>
            <person name="Yang G."/>
            <person name="Zhang L."/>
            <person name="Yang X."/>
            <person name="Zhao S."/>
            <person name="Ji Z."/>
            <person name="Zhou Q."/>
            <person name="Hu M."/>
            <person name="Wang Y."/>
            <person name="Chen M."/>
            <person name="Xu Y."/>
            <person name="Jin H."/>
            <person name="Xiao X."/>
            <person name="Hu G."/>
            <person name="Bao F."/>
            <person name="Hu Y."/>
            <person name="Wan P."/>
            <person name="Li L."/>
            <person name="Deng X."/>
            <person name="Kuang T."/>
            <person name="Xiang C."/>
            <person name="Zhu J.K."/>
            <person name="Oliver M.J."/>
            <person name="He Y."/>
        </authorList>
    </citation>
    <scope>NUCLEOTIDE SEQUENCE [LARGE SCALE GENOMIC DNA]</scope>
    <source>
        <strain evidence="4">cv. XS01</strain>
    </source>
</reference>
<feature type="compositionally biased region" description="Acidic residues" evidence="2">
    <location>
        <begin position="144"/>
        <end position="154"/>
    </location>
</feature>
<dbReference type="Proteomes" id="UP000250235">
    <property type="component" value="Unassembled WGS sequence"/>
</dbReference>
<dbReference type="AlphaFoldDB" id="A0A2Z7BZW7"/>
<sequence length="161" mass="18208">MTRRSMNGVLRHHNDPLKQFEEMRAQEDREKESLRLELEATRADAKSYKALAQSMEVKVQCSEKENRALQAEVEKLQGEVANSWQLGKEKFLQYKEFDSLCSKRGSVFFEQGFNGCLAQFKANGHSEGEHPASFLEFEQALADMPEDSGEDSSGSEEAPPS</sequence>